<reference evidence="1" key="1">
    <citation type="submission" date="2021-01" db="EMBL/GenBank/DDBJ databases">
        <title>Complete genome sequence of Clostridiales bacterium R-7.</title>
        <authorList>
            <person name="Mahoney-Kurpe S.C."/>
            <person name="Palevich N."/>
            <person name="Koike S."/>
            <person name="Moon C.D."/>
            <person name="Attwood G.T."/>
        </authorList>
    </citation>
    <scope>NUCLEOTIDE SEQUENCE</scope>
    <source>
        <strain evidence="1">R-7</strain>
    </source>
</reference>
<dbReference type="Proteomes" id="UP000682782">
    <property type="component" value="Chromosome"/>
</dbReference>
<proteinExistence type="predicted"/>
<protein>
    <submittedName>
        <fullName evidence="1">Ig-like domain-containing protein</fullName>
    </submittedName>
</protein>
<name>A0AC61MWR9_9FIRM</name>
<accession>A0AC61MWR9</accession>
<evidence type="ECO:0000313" key="1">
    <source>
        <dbReference type="EMBL" id="QUC67254.1"/>
    </source>
</evidence>
<gene>
    <name evidence="1" type="ORF">JYE49_00620</name>
</gene>
<sequence>MKKALTCLLVMLLCAGIVIPAMAANVFLFTTKSVQLFEGQTYQTEVRREGNYDGDGEVVYAATKTNVATVSEDGIITAVGKGTTEVTASLMRNGKRVGQTKVTVQVLRAVQKVTLNTVKLSVYDPDHPSVASLLKAPTENQVLVIPAGTAVPLAATCTPEDASSKKITYTTSDAGVARISGTSLKAVQRGECDLTVQSAQNPEVTETFRVLVIQPVKKITIDAGDKKVAAGSRMELDAICAPDNASITEVTWSSKNPNIATVDESGMVTGVKKGTASIVATAADGSKVTGTVMITVTQPVTSINITQADIPVVVGRTAQAKIQVLPAEANDKTVTWSTSDTSIATVRNGQITGVKAGICTVTCTSNSNPEVSATATVTVSQLVTKIVNVNDPSELTLKTGESGQLKWSVQPDDATNKGLTFKSQAPKVATVDANGVVTAVGRGVATITATAQDASKRQGNIKVTVIQPVTGVSMQRDLYYVQRGGASNVRAVVQPKNANNQKVIWSSADDRIASVRSNGTITGLVSGITSGMTTVYAYTDDGGFTASTQIRVGDFNEAVMVESLEVNANNEIRIVLRNMSQELTLENVHYKIECFDYDGNPMICNQDGESTFFEGDYPFVLNPYERTTHGAFRFRNYVIDQSLGSVVLTILNWKDSDGYTWYIPEDDQIRTMWTRYNYNNNYNYNNAEQGVG</sequence>
<organism evidence="1 2">
    <name type="scientific">Aristaeella hokkaidonensis</name>
    <dbReference type="NCBI Taxonomy" id="3046382"/>
    <lineage>
        <taxon>Bacteria</taxon>
        <taxon>Bacillati</taxon>
        <taxon>Bacillota</taxon>
        <taxon>Clostridia</taxon>
        <taxon>Eubacteriales</taxon>
        <taxon>Aristaeellaceae</taxon>
        <taxon>Aristaeella</taxon>
    </lineage>
</organism>
<dbReference type="EMBL" id="CP068393">
    <property type="protein sequence ID" value="QUC67254.1"/>
    <property type="molecule type" value="Genomic_DNA"/>
</dbReference>
<evidence type="ECO:0000313" key="2">
    <source>
        <dbReference type="Proteomes" id="UP000682782"/>
    </source>
</evidence>
<keyword evidence="2" id="KW-1185">Reference proteome</keyword>